<organism evidence="1 2">
    <name type="scientific">Fodinibius sediminis</name>
    <dbReference type="NCBI Taxonomy" id="1214077"/>
    <lineage>
        <taxon>Bacteria</taxon>
        <taxon>Pseudomonadati</taxon>
        <taxon>Balneolota</taxon>
        <taxon>Balneolia</taxon>
        <taxon>Balneolales</taxon>
        <taxon>Balneolaceae</taxon>
        <taxon>Fodinibius</taxon>
    </lineage>
</organism>
<proteinExistence type="predicted"/>
<accession>A0A521DPS8</accession>
<reference evidence="1 2" key="1">
    <citation type="submission" date="2017-05" db="EMBL/GenBank/DDBJ databases">
        <authorList>
            <person name="Varghese N."/>
            <person name="Submissions S."/>
        </authorList>
    </citation>
    <scope>NUCLEOTIDE SEQUENCE [LARGE SCALE GENOMIC DNA]</scope>
    <source>
        <strain evidence="1 2">DSM 21194</strain>
    </source>
</reference>
<dbReference type="EMBL" id="FXTH01000011">
    <property type="protein sequence ID" value="SMO72920.1"/>
    <property type="molecule type" value="Genomic_DNA"/>
</dbReference>
<evidence type="ECO:0000313" key="1">
    <source>
        <dbReference type="EMBL" id="SMO72920.1"/>
    </source>
</evidence>
<sequence>MCKKFMSTTGYNNFKTKFSEMDMINSSAGHSTVMMGGG</sequence>
<evidence type="ECO:0000313" key="2">
    <source>
        <dbReference type="Proteomes" id="UP000317593"/>
    </source>
</evidence>
<dbReference type="Proteomes" id="UP000317593">
    <property type="component" value="Unassembled WGS sequence"/>
</dbReference>
<protein>
    <submittedName>
        <fullName evidence="1">Uncharacterized protein</fullName>
    </submittedName>
</protein>
<name>A0A521DPS8_9BACT</name>
<dbReference type="AlphaFoldDB" id="A0A521DPS8"/>
<gene>
    <name evidence="1" type="ORF">SAMN06265218_11163</name>
</gene>
<keyword evidence="2" id="KW-1185">Reference proteome</keyword>